<reference evidence="4" key="1">
    <citation type="submission" date="2015-01" db="EMBL/GenBank/DDBJ databases">
        <authorList>
            <person name="MANFREDI Pablo"/>
        </authorList>
    </citation>
    <scope>NUCLEOTIDE SEQUENCE [LARGE SCALE GENOMIC DNA]</scope>
    <source>
        <strain evidence="4">Ccyn2B</strain>
    </source>
</reference>
<dbReference type="InterPro" id="IPR027417">
    <property type="entry name" value="P-loop_NTPase"/>
</dbReference>
<feature type="domain" description="Protein CR006 P-loop" evidence="2">
    <location>
        <begin position="16"/>
        <end position="144"/>
    </location>
</feature>
<dbReference type="Proteomes" id="UP000038055">
    <property type="component" value="Unassembled WGS sequence"/>
</dbReference>
<evidence type="ECO:0000256" key="1">
    <source>
        <dbReference type="SAM" id="Coils"/>
    </source>
</evidence>
<organism evidence="3 4">
    <name type="scientific">Capnocytophaga cynodegmi</name>
    <dbReference type="NCBI Taxonomy" id="28189"/>
    <lineage>
        <taxon>Bacteria</taxon>
        <taxon>Pseudomonadati</taxon>
        <taxon>Bacteroidota</taxon>
        <taxon>Flavobacteriia</taxon>
        <taxon>Flavobacteriales</taxon>
        <taxon>Flavobacteriaceae</taxon>
        <taxon>Capnocytophaga</taxon>
    </lineage>
</organism>
<keyword evidence="4" id="KW-1185">Reference proteome</keyword>
<sequence length="190" mass="21849">MITKISIDKVASYKKPTVLETDKKINLIYGLNGTGKSTLSDYLYKKTDEKYKNCLIEGLGENHEILVYNQSFIQDNFFEVENLKGIFTLSEENKEAETKISDARKEIEKLKNQKTEKEKELSNEEKEIAQKYETAKNTIWKIKTDYSGGDRVLEFCLGGYKGSKDNLFEHIISLSKPTIKPTKSIDDLKE</sequence>
<gene>
    <name evidence="3" type="ORF">CCYN2B_380006</name>
</gene>
<feature type="coiled-coil region" evidence="1">
    <location>
        <begin position="86"/>
        <end position="138"/>
    </location>
</feature>
<dbReference type="RefSeq" id="WP_052456926.1">
    <property type="nucleotide sequence ID" value="NZ_CDOD01000032.1"/>
</dbReference>
<evidence type="ECO:0000313" key="4">
    <source>
        <dbReference type="Proteomes" id="UP000038055"/>
    </source>
</evidence>
<dbReference type="EMBL" id="CDOD01000032">
    <property type="protein sequence ID" value="CEN36977.1"/>
    <property type="molecule type" value="Genomic_DNA"/>
</dbReference>
<accession>A0A0B7HGE7</accession>
<dbReference type="Gene3D" id="3.40.50.300">
    <property type="entry name" value="P-loop containing nucleotide triphosphate hydrolases"/>
    <property type="match status" value="1"/>
</dbReference>
<dbReference type="AlphaFoldDB" id="A0A0B7HGE7"/>
<dbReference type="Pfam" id="PF13166">
    <property type="entry name" value="AAA_13"/>
    <property type="match status" value="1"/>
</dbReference>
<evidence type="ECO:0000259" key="2">
    <source>
        <dbReference type="Pfam" id="PF13166"/>
    </source>
</evidence>
<dbReference type="SUPFAM" id="SSF52540">
    <property type="entry name" value="P-loop containing nucleoside triphosphate hydrolases"/>
    <property type="match status" value="1"/>
</dbReference>
<protein>
    <recommendedName>
        <fullName evidence="2">Protein CR006 P-loop domain-containing protein</fullName>
    </recommendedName>
</protein>
<evidence type="ECO:0000313" key="3">
    <source>
        <dbReference type="EMBL" id="CEN36977.1"/>
    </source>
</evidence>
<name>A0A0B7HGE7_9FLAO</name>
<dbReference type="InterPro" id="IPR026866">
    <property type="entry name" value="CR006_AAA"/>
</dbReference>
<proteinExistence type="predicted"/>
<keyword evidence="1" id="KW-0175">Coiled coil</keyword>